<keyword evidence="1" id="KW-0472">Membrane</keyword>
<evidence type="ECO:0000313" key="3">
    <source>
        <dbReference type="Proteomes" id="UP000317046"/>
    </source>
</evidence>
<gene>
    <name evidence="2" type="ORF">CCE01nite_32830</name>
</gene>
<feature type="transmembrane region" description="Helical" evidence="1">
    <location>
        <begin position="500"/>
        <end position="519"/>
    </location>
</feature>
<accession>A0A4Y3L0T4</accession>
<feature type="transmembrane region" description="Helical" evidence="1">
    <location>
        <begin position="387"/>
        <end position="409"/>
    </location>
</feature>
<name>A0A4Y3L0T4_9CELL</name>
<reference evidence="2" key="1">
    <citation type="submission" date="2019-06" db="EMBL/GenBank/DDBJ databases">
        <title>Whole genome shotgun sequence of Cellulomonas cellasea NBRC 3753.</title>
        <authorList>
            <person name="Hosoyama A."/>
            <person name="Uohara A."/>
            <person name="Ohji S."/>
            <person name="Ichikawa N."/>
        </authorList>
    </citation>
    <scope>NUCLEOTIDE SEQUENCE [LARGE SCALE GENOMIC DNA]</scope>
    <source>
        <strain evidence="2">NBRC 3753</strain>
    </source>
</reference>
<feature type="transmembrane region" description="Helical" evidence="1">
    <location>
        <begin position="231"/>
        <end position="261"/>
    </location>
</feature>
<evidence type="ECO:0000256" key="1">
    <source>
        <dbReference type="SAM" id="Phobius"/>
    </source>
</evidence>
<feature type="transmembrane region" description="Helical" evidence="1">
    <location>
        <begin position="472"/>
        <end position="494"/>
    </location>
</feature>
<proteinExistence type="predicted"/>
<feature type="transmembrane region" description="Helical" evidence="1">
    <location>
        <begin position="347"/>
        <end position="366"/>
    </location>
</feature>
<keyword evidence="1" id="KW-1133">Transmembrane helix</keyword>
<dbReference type="EMBL" id="BJLR01000030">
    <property type="protein sequence ID" value="GEA89334.1"/>
    <property type="molecule type" value="Genomic_DNA"/>
</dbReference>
<feature type="transmembrane region" description="Helical" evidence="1">
    <location>
        <begin position="320"/>
        <end position="341"/>
    </location>
</feature>
<sequence length="535" mass="56359">MGPRRWVRSRSRYRPRRPARGRGALCDDVAVPDWTYHPLSPALVAVLGRGRAHRAALHALATLSSTRAGRGVVRFLSHHPPVPDDLRGRFGAVVPVEHAADAVRALPALGAGVVEVGPVAAADADAVRRAAEGRTCTLVVRAADAAAARACAPFADRVVVGPVPGHVHLDDPAPGAALDALADPGSTVLATPALLVRSGPGWFQRVVEASTPTGSPAPLRSVGRDPRRWPAWLWGLLVGLGMVGAGLGAALITLGPLLLWYDRAYLGMDRTQLGDLNDRLVPFLQHDRITMAGTMVAIGVLYAGLAWGGMRAGWPWARTALAVSGMLSFPTLLYFLVIGFVEPLHTAVTVVLFPMFLLAVLGRPAAPAWSLRPDVDEGVRRRSLVGQLLMVATGLGMLAGGVVISLVGLSDVFVPSDLVFLGVHADELREASERVVPFVAHDRAGFGGALVGAALAVLLLSAWGWRAGERWVWWTLALSAAAGFLPAVVVHLLIGYTDVLHLAPVLVGVVLTAVALVLARPYLCAATARVAARTR</sequence>
<comment type="caution">
    <text evidence="2">The sequence shown here is derived from an EMBL/GenBank/DDBJ whole genome shotgun (WGS) entry which is preliminary data.</text>
</comment>
<keyword evidence="1" id="KW-0812">Transmembrane</keyword>
<dbReference type="Proteomes" id="UP000317046">
    <property type="component" value="Unassembled WGS sequence"/>
</dbReference>
<protein>
    <submittedName>
        <fullName evidence="2">Uncharacterized protein</fullName>
    </submittedName>
</protein>
<feature type="transmembrane region" description="Helical" evidence="1">
    <location>
        <begin position="289"/>
        <end position="308"/>
    </location>
</feature>
<keyword evidence="3" id="KW-1185">Reference proteome</keyword>
<feature type="transmembrane region" description="Helical" evidence="1">
    <location>
        <begin position="444"/>
        <end position="465"/>
    </location>
</feature>
<evidence type="ECO:0000313" key="2">
    <source>
        <dbReference type="EMBL" id="GEA89334.1"/>
    </source>
</evidence>
<dbReference type="AlphaFoldDB" id="A0A4Y3L0T4"/>
<organism evidence="2 3">
    <name type="scientific">Cellulomonas cellasea</name>
    <dbReference type="NCBI Taxonomy" id="43670"/>
    <lineage>
        <taxon>Bacteria</taxon>
        <taxon>Bacillati</taxon>
        <taxon>Actinomycetota</taxon>
        <taxon>Actinomycetes</taxon>
        <taxon>Micrococcales</taxon>
        <taxon>Cellulomonadaceae</taxon>
        <taxon>Cellulomonas</taxon>
    </lineage>
</organism>